<reference evidence="1 2" key="1">
    <citation type="submission" date="2017-10" db="EMBL/GenBank/DDBJ databases">
        <title>Biodiversity and function of Thalassospira species in the particle-attached aromatic-hydrocarbon-degrading consortia from the surface seawater of the China South Sea.</title>
        <authorList>
            <person name="Dong C."/>
            <person name="Liu R."/>
            <person name="Shao Z."/>
        </authorList>
    </citation>
    <scope>NUCLEOTIDE SEQUENCE [LARGE SCALE GENOMIC DNA]</scope>
    <source>
        <strain evidence="1 2">CSC3H3</strain>
    </source>
</reference>
<gene>
    <name evidence="1" type="ORF">CSC3H3_14100</name>
</gene>
<keyword evidence="2" id="KW-1185">Reference proteome</keyword>
<organism evidence="1 2">
    <name type="scientific">Thalassospira marina</name>
    <dbReference type="NCBI Taxonomy" id="2048283"/>
    <lineage>
        <taxon>Bacteria</taxon>
        <taxon>Pseudomonadati</taxon>
        <taxon>Pseudomonadota</taxon>
        <taxon>Alphaproteobacteria</taxon>
        <taxon>Rhodospirillales</taxon>
        <taxon>Thalassospiraceae</taxon>
        <taxon>Thalassospira</taxon>
    </lineage>
</organism>
<accession>A0ABM6QB50</accession>
<sequence>MSEFVGEMWGKRPGLARSEGHDCHGHYLQLRFDNCMAAGCNGVSKLDAGTARRGCQGMIMADRKTFINPQQRDKTQL</sequence>
<proteinExistence type="predicted"/>
<dbReference type="EMBL" id="CP024199">
    <property type="protein sequence ID" value="AUG53720.1"/>
    <property type="molecule type" value="Genomic_DNA"/>
</dbReference>
<name>A0ABM6QB50_9PROT</name>
<evidence type="ECO:0000313" key="2">
    <source>
        <dbReference type="Proteomes" id="UP000233458"/>
    </source>
</evidence>
<evidence type="ECO:0000313" key="1">
    <source>
        <dbReference type="EMBL" id="AUG53720.1"/>
    </source>
</evidence>
<protein>
    <submittedName>
        <fullName evidence="1">Uncharacterized protein</fullName>
    </submittedName>
</protein>
<dbReference type="Proteomes" id="UP000233458">
    <property type="component" value="Chromosome"/>
</dbReference>